<keyword evidence="2" id="KW-0378">Hydrolase</keyword>
<dbReference type="InterPro" id="IPR000073">
    <property type="entry name" value="AB_hydrolase_1"/>
</dbReference>
<dbReference type="Gene3D" id="3.40.50.1820">
    <property type="entry name" value="alpha/beta hydrolase"/>
    <property type="match status" value="1"/>
</dbReference>
<reference evidence="2 3" key="1">
    <citation type="submission" date="2018-11" db="EMBL/GenBank/DDBJ databases">
        <authorList>
            <person name="Criscuolo A."/>
        </authorList>
    </citation>
    <scope>NUCLEOTIDE SEQUENCE [LARGE SCALE GENOMIC DNA]</scope>
    <source>
        <strain evidence="2">AT11b</strain>
    </source>
</reference>
<accession>A0A3P5WBD3</accession>
<evidence type="ECO:0000313" key="2">
    <source>
        <dbReference type="EMBL" id="VDC18501.1"/>
    </source>
</evidence>
<organism evidence="2 3">
    <name type="scientific">Arthrobacter ulcerisalmonis</name>
    <dbReference type="NCBI Taxonomy" id="2483813"/>
    <lineage>
        <taxon>Bacteria</taxon>
        <taxon>Bacillati</taxon>
        <taxon>Actinomycetota</taxon>
        <taxon>Actinomycetes</taxon>
        <taxon>Micrococcales</taxon>
        <taxon>Micrococcaceae</taxon>
        <taxon>Arthrobacter</taxon>
    </lineage>
</organism>
<dbReference type="Proteomes" id="UP000280861">
    <property type="component" value="Unassembled WGS sequence"/>
</dbReference>
<dbReference type="PANTHER" id="PTHR43194:SF4">
    <property type="entry name" value="AB HYDROLASE-1 DOMAIN-CONTAINING PROTEIN"/>
    <property type="match status" value="1"/>
</dbReference>
<dbReference type="EMBL" id="UXAU01000009">
    <property type="protein sequence ID" value="VDC18501.1"/>
    <property type="molecule type" value="Genomic_DNA"/>
</dbReference>
<keyword evidence="3" id="KW-1185">Reference proteome</keyword>
<name>A0A3P5WBD3_9MICC</name>
<dbReference type="AlphaFoldDB" id="A0A3P5WBD3"/>
<dbReference type="InterPro" id="IPR050228">
    <property type="entry name" value="Carboxylesterase_BioH"/>
</dbReference>
<proteinExistence type="predicted"/>
<dbReference type="InterPro" id="IPR029058">
    <property type="entry name" value="AB_hydrolase_fold"/>
</dbReference>
<evidence type="ECO:0000259" key="1">
    <source>
        <dbReference type="Pfam" id="PF12697"/>
    </source>
</evidence>
<dbReference type="Pfam" id="PF12697">
    <property type="entry name" value="Abhydrolase_6"/>
    <property type="match status" value="1"/>
</dbReference>
<feature type="domain" description="AB hydrolase-1" evidence="1">
    <location>
        <begin position="65"/>
        <end position="320"/>
    </location>
</feature>
<gene>
    <name evidence="2" type="ORF">PSET11_00348</name>
</gene>
<dbReference type="RefSeq" id="WP_377973676.1">
    <property type="nucleotide sequence ID" value="NZ_CBCRYA010000005.1"/>
</dbReference>
<evidence type="ECO:0000313" key="3">
    <source>
        <dbReference type="Proteomes" id="UP000280861"/>
    </source>
</evidence>
<dbReference type="SUPFAM" id="SSF53474">
    <property type="entry name" value="alpha/beta-Hydrolases"/>
    <property type="match status" value="1"/>
</dbReference>
<sequence length="354" mass="37613">MTRPATEGLARDQPPHAQDRTAFNQKRGFFWVPGDAVATEFGTVQRGQMYVEWMAPSRITQPYPLIFVHGGGGQGTDWLGTPDGRPGWAERFLREGYAVYVVDRPGHGRSFRHPHVLGETGPQTSFELASMLFAPEQAGDTQTAWPWARDPKGAEMQQLTAALGAMPADLAEGQRVDGLRMADLLDLVGPAVVITHSAGASAGWLALNLRPASVAGIVAIEPMGPPFAQLPGLGNLTWGLTATPVATLPADAEASQLSHEGPATIAGFADVPVAILVGETSPAGSFAPPVVDFLTRNGAQAELISLTDFGIHGNGHGLMFEANSEETCLPVLHWLDAQFGTRGQNDASQEIQKE</sequence>
<dbReference type="PANTHER" id="PTHR43194">
    <property type="entry name" value="HYDROLASE ALPHA/BETA FOLD FAMILY"/>
    <property type="match status" value="1"/>
</dbReference>
<protein>
    <submittedName>
        <fullName evidence="2">Alpha/beta hydrolase family protein</fullName>
    </submittedName>
</protein>
<dbReference type="GO" id="GO:0016787">
    <property type="term" value="F:hydrolase activity"/>
    <property type="evidence" value="ECO:0007669"/>
    <property type="project" value="UniProtKB-KW"/>
</dbReference>